<feature type="domain" description="FH2" evidence="4">
    <location>
        <begin position="394"/>
        <end position="798"/>
    </location>
</feature>
<feature type="region of interest" description="Disordered" evidence="2">
    <location>
        <begin position="451"/>
        <end position="473"/>
    </location>
</feature>
<feature type="coiled-coil region" evidence="1">
    <location>
        <begin position="684"/>
        <end position="741"/>
    </location>
</feature>
<feature type="compositionally biased region" description="Polar residues" evidence="2">
    <location>
        <begin position="953"/>
        <end position="996"/>
    </location>
</feature>
<dbReference type="InterPro" id="IPR014768">
    <property type="entry name" value="GBD/FH3_dom"/>
</dbReference>
<feature type="compositionally biased region" description="Basic and acidic residues" evidence="2">
    <location>
        <begin position="807"/>
        <end position="826"/>
    </location>
</feature>
<dbReference type="EMBL" id="JAKMXF010000088">
    <property type="protein sequence ID" value="KAI6658500.1"/>
    <property type="molecule type" value="Genomic_DNA"/>
</dbReference>
<proteinExistence type="predicted"/>
<feature type="compositionally biased region" description="Polar residues" evidence="2">
    <location>
        <begin position="898"/>
        <end position="913"/>
    </location>
</feature>
<dbReference type="PROSITE" id="PS51232">
    <property type="entry name" value="GBD_FH3"/>
    <property type="match status" value="1"/>
</dbReference>
<feature type="region of interest" description="Disordered" evidence="2">
    <location>
        <begin position="840"/>
        <end position="1035"/>
    </location>
</feature>
<dbReference type="SUPFAM" id="SSF101447">
    <property type="entry name" value="Formin homology 2 domain (FH2 domain)"/>
    <property type="match status" value="1"/>
</dbReference>
<feature type="domain" description="GBD/FH3" evidence="3">
    <location>
        <begin position="1"/>
        <end position="220"/>
    </location>
</feature>
<evidence type="ECO:0000256" key="2">
    <source>
        <dbReference type="SAM" id="MobiDB-lite"/>
    </source>
</evidence>
<dbReference type="InterPro" id="IPR010472">
    <property type="entry name" value="FH3_dom"/>
</dbReference>
<dbReference type="Pfam" id="PF02181">
    <property type="entry name" value="FH2"/>
    <property type="match status" value="1"/>
</dbReference>
<dbReference type="GO" id="GO:0003779">
    <property type="term" value="F:actin binding"/>
    <property type="evidence" value="ECO:0007669"/>
    <property type="project" value="InterPro"/>
</dbReference>
<feature type="region of interest" description="Disordered" evidence="2">
    <location>
        <begin position="1081"/>
        <end position="1102"/>
    </location>
</feature>
<feature type="compositionally biased region" description="Polar residues" evidence="2">
    <location>
        <begin position="306"/>
        <end position="322"/>
    </location>
</feature>
<organism evidence="5 6">
    <name type="scientific">Oopsacas minuta</name>
    <dbReference type="NCBI Taxonomy" id="111878"/>
    <lineage>
        <taxon>Eukaryota</taxon>
        <taxon>Metazoa</taxon>
        <taxon>Porifera</taxon>
        <taxon>Hexactinellida</taxon>
        <taxon>Hexasterophora</taxon>
        <taxon>Lyssacinosida</taxon>
        <taxon>Leucopsacidae</taxon>
        <taxon>Oopsacas</taxon>
    </lineage>
</organism>
<protein>
    <submittedName>
        <fullName evidence="5">Protein diaphanous-like protein 3 isoform X2</fullName>
    </submittedName>
</protein>
<evidence type="ECO:0000313" key="5">
    <source>
        <dbReference type="EMBL" id="KAI6658500.1"/>
    </source>
</evidence>
<dbReference type="Gene3D" id="1.20.58.630">
    <property type="match status" value="1"/>
</dbReference>
<dbReference type="GO" id="GO:0005884">
    <property type="term" value="C:actin filament"/>
    <property type="evidence" value="ECO:0007669"/>
    <property type="project" value="TreeGrafter"/>
</dbReference>
<keyword evidence="6" id="KW-1185">Reference proteome</keyword>
<dbReference type="Gene3D" id="6.10.30.30">
    <property type="match status" value="1"/>
</dbReference>
<feature type="compositionally biased region" description="Low complexity" evidence="2">
    <location>
        <begin position="934"/>
        <end position="952"/>
    </location>
</feature>
<feature type="compositionally biased region" description="Pro residues" evidence="2">
    <location>
        <begin position="919"/>
        <end position="933"/>
    </location>
</feature>
<evidence type="ECO:0000256" key="1">
    <source>
        <dbReference type="SAM" id="Coils"/>
    </source>
</evidence>
<dbReference type="InterPro" id="IPR016024">
    <property type="entry name" value="ARM-type_fold"/>
</dbReference>
<dbReference type="InterPro" id="IPR042201">
    <property type="entry name" value="FH2_Formin_sf"/>
</dbReference>
<dbReference type="InterPro" id="IPR011989">
    <property type="entry name" value="ARM-like"/>
</dbReference>
<evidence type="ECO:0000259" key="3">
    <source>
        <dbReference type="PROSITE" id="PS51232"/>
    </source>
</evidence>
<dbReference type="Gene3D" id="1.25.10.10">
    <property type="entry name" value="Leucine-rich Repeat Variant"/>
    <property type="match status" value="1"/>
</dbReference>
<feature type="compositionally biased region" description="Basic and acidic residues" evidence="2">
    <location>
        <begin position="451"/>
        <end position="463"/>
    </location>
</feature>
<dbReference type="PANTHER" id="PTHR45691:SF6">
    <property type="entry name" value="PROTEIN DIAPHANOUS"/>
    <property type="match status" value="1"/>
</dbReference>
<sequence>MNNRFGLEKMLSVENSLETLYSTIYLNSDQILTETMRLLAPLCFFAHPKVLAALTNKAIKKNQARFDPVIQYMLESDQPLVQAACFLFINSILVPIEDSNFRVHLRCEMVRSGLEGFINEIGPTVPEEIETQLRLYDNLKNDDLDELSSKWNRIQADFTDLNSAFQLLTMITQGSEAEKSLLSIFQHLLLIRDDYYIRPLYFKLIEQCITQIVLQKNGTDPDSLTHRKFELAVDPIIDNMLTKAHVEESRERALKFEQQVKDEQLRFHELEVQTSVLQQKVDELQDVIDRGDIAPPPGDEPGVPHGNTSVNSVKQTTSSSEGNKAVGKKESNPTGLVSVTTSQGKFTIPYPPADLPEIQPNIPNPPPNLPEVAAKLGTSDTATATIQRKGVQIQKQKYDQIPGMSHFFWKKINEQDITRDTIWVGLNEHNLLTKQLEIDLSKKFVKQGATHDLENNKTEKEKPSVAQREQTEPQVITKQAAQNIGIFLRSSRYSSEQIKRMIITMDEALSEQMLVDLLKFLPSSIDIQKLNDLKNKYRFENLNVSERFLLVVTKIDRLELRLRTMIFRQRIKNEIQELVPQLRCIKDTSEKVKNSKRLRKVIEYVLLIGNKMNAGTKHAQTAGFHLESLTKLDGTKTNDHTLNLMNFIVEVIEGVEPDLLKFVLELEEVRMAAKVNDENLRSQIRNMSNCIDEVRQELKHYSDESKIDSYERYHKVMPEFLKETEQEHKSIKKLYKDMESSLHETIRWFAMDPRKVNTEDFFAYFVKFINIFEKARKENELIRETRKKELHKREVEEAAKKKRENMKRREEEELTNSDEHGNNKKGLLDDLLSKIELGELGPKKSGMQKKSGPPHRSSLVLKTKVGPKRQLSSVDEDKLKEPDRTNNPRAFAPVLPPKTNSTQSKIPSNSIPQSSYNNPAPPSHNPPNIPSFNPPYSSNPSSAFSYNSNPSNLHNINPRDSSYYSSQNTPTYQPNPTYSTNVKKSIENPTNPTYIQEQDKYPYKPPPPKHMPDTRIPNPIPTPRVLPSLPSIPAGEQQINHYPYQRNPTKSRVISQPPLAAQFDDINGHDTSLSDKIAIFNKVSNPRKPPSRSQRSEESTFF</sequence>
<feature type="region of interest" description="Disordered" evidence="2">
    <location>
        <begin position="291"/>
        <end position="337"/>
    </location>
</feature>
<dbReference type="InterPro" id="IPR015425">
    <property type="entry name" value="FH2_Formin"/>
</dbReference>
<dbReference type="Gene3D" id="1.20.58.2220">
    <property type="entry name" value="Formin, FH2 domain"/>
    <property type="match status" value="1"/>
</dbReference>
<dbReference type="Proteomes" id="UP001165289">
    <property type="component" value="Unassembled WGS sequence"/>
</dbReference>
<accession>A0AAV7KC92</accession>
<reference evidence="5 6" key="1">
    <citation type="journal article" date="2023" name="BMC Biol.">
        <title>The compact genome of the sponge Oopsacas minuta (Hexactinellida) is lacking key metazoan core genes.</title>
        <authorList>
            <person name="Santini S."/>
            <person name="Schenkelaars Q."/>
            <person name="Jourda C."/>
            <person name="Duchesne M."/>
            <person name="Belahbib H."/>
            <person name="Rocher C."/>
            <person name="Selva M."/>
            <person name="Riesgo A."/>
            <person name="Vervoort M."/>
            <person name="Leys S.P."/>
            <person name="Kodjabachian L."/>
            <person name="Le Bivic A."/>
            <person name="Borchiellini C."/>
            <person name="Claverie J.M."/>
            <person name="Renard E."/>
        </authorList>
    </citation>
    <scope>NUCLEOTIDE SEQUENCE [LARGE SCALE GENOMIC DNA]</scope>
    <source>
        <strain evidence="5">SPO-2</strain>
    </source>
</reference>
<evidence type="ECO:0000259" key="4">
    <source>
        <dbReference type="PROSITE" id="PS51444"/>
    </source>
</evidence>
<keyword evidence="1" id="KW-0175">Coiled coil</keyword>
<dbReference type="GO" id="GO:0030041">
    <property type="term" value="P:actin filament polymerization"/>
    <property type="evidence" value="ECO:0007669"/>
    <property type="project" value="TreeGrafter"/>
</dbReference>
<evidence type="ECO:0000313" key="6">
    <source>
        <dbReference type="Proteomes" id="UP001165289"/>
    </source>
</evidence>
<feature type="region of interest" description="Disordered" evidence="2">
    <location>
        <begin position="791"/>
        <end position="826"/>
    </location>
</feature>
<gene>
    <name evidence="5" type="ORF">LOD99_15300</name>
</gene>
<dbReference type="SMART" id="SM01139">
    <property type="entry name" value="Drf_FH3"/>
    <property type="match status" value="1"/>
</dbReference>
<dbReference type="Gene3D" id="1.10.238.150">
    <property type="entry name" value="Formin, FH3 diaphanous domain"/>
    <property type="match status" value="1"/>
</dbReference>
<dbReference type="InterPro" id="IPR051412">
    <property type="entry name" value="Formin_Homology_Diaphanous_sf"/>
</dbReference>
<dbReference type="Pfam" id="PF06367">
    <property type="entry name" value="Drf_FH3"/>
    <property type="match status" value="1"/>
</dbReference>
<dbReference type="SUPFAM" id="SSF48371">
    <property type="entry name" value="ARM repeat"/>
    <property type="match status" value="1"/>
</dbReference>
<name>A0AAV7KC92_9METZ</name>
<comment type="caution">
    <text evidence="5">The sequence shown here is derived from an EMBL/GenBank/DDBJ whole genome shotgun (WGS) entry which is preliminary data.</text>
</comment>
<dbReference type="SMART" id="SM00498">
    <property type="entry name" value="FH2"/>
    <property type="match status" value="1"/>
</dbReference>
<dbReference type="AlphaFoldDB" id="A0AAV7KC92"/>
<dbReference type="PROSITE" id="PS51444">
    <property type="entry name" value="FH2"/>
    <property type="match status" value="1"/>
</dbReference>
<dbReference type="PANTHER" id="PTHR45691">
    <property type="entry name" value="PROTEIN DIAPHANOUS"/>
    <property type="match status" value="1"/>
</dbReference>
<feature type="compositionally biased region" description="Basic and acidic residues" evidence="2">
    <location>
        <begin position="875"/>
        <end position="886"/>
    </location>
</feature>